<dbReference type="InterPro" id="IPR000504">
    <property type="entry name" value="RRM_dom"/>
</dbReference>
<dbReference type="PANTHER" id="PTHR15241:SF304">
    <property type="entry name" value="RRM DOMAIN-CONTAINING PROTEIN"/>
    <property type="match status" value="1"/>
</dbReference>
<evidence type="ECO:0000313" key="4">
    <source>
        <dbReference type="EMBL" id="MEI4548305.1"/>
    </source>
</evidence>
<reference evidence="4 5" key="1">
    <citation type="submission" date="2023-12" db="EMBL/GenBank/DDBJ databases">
        <title>Friends and Foes: Symbiotic and Algicidal bacterial influence on Karenia brevis blooms.</title>
        <authorList>
            <person name="Fei C."/>
            <person name="Mohamed A.R."/>
            <person name="Booker A."/>
            <person name="Arshad M."/>
            <person name="Klass S."/>
            <person name="Ahn S."/>
            <person name="Gilbert P.M."/>
            <person name="Heil C.A."/>
            <person name="Martinez J.M."/>
            <person name="Amin S.A."/>
        </authorList>
    </citation>
    <scope>NUCLEOTIDE SEQUENCE [LARGE SCALE GENOMIC DNA]</scope>
    <source>
        <strain evidence="4 5">CE15</strain>
    </source>
</reference>
<feature type="region of interest" description="Disordered" evidence="1">
    <location>
        <begin position="136"/>
        <end position="155"/>
    </location>
</feature>
<evidence type="ECO:0000313" key="5">
    <source>
        <dbReference type="Proteomes" id="UP001382455"/>
    </source>
</evidence>
<keyword evidence="2" id="KW-0812">Transmembrane</keyword>
<dbReference type="Gene3D" id="3.30.70.330">
    <property type="match status" value="1"/>
</dbReference>
<dbReference type="PANTHER" id="PTHR15241">
    <property type="entry name" value="TRANSFORMER-2-RELATED"/>
    <property type="match status" value="1"/>
</dbReference>
<dbReference type="SUPFAM" id="SSF54928">
    <property type="entry name" value="RNA-binding domain, RBD"/>
    <property type="match status" value="1"/>
</dbReference>
<dbReference type="SMART" id="SM00360">
    <property type="entry name" value="RRM"/>
    <property type="match status" value="1"/>
</dbReference>
<keyword evidence="2" id="KW-0472">Membrane</keyword>
<dbReference type="Proteomes" id="UP001382455">
    <property type="component" value="Unassembled WGS sequence"/>
</dbReference>
<dbReference type="EMBL" id="JBAWKS010000001">
    <property type="protein sequence ID" value="MEI4548305.1"/>
    <property type="molecule type" value="Genomic_DNA"/>
</dbReference>
<evidence type="ECO:0000256" key="1">
    <source>
        <dbReference type="SAM" id="MobiDB-lite"/>
    </source>
</evidence>
<organism evidence="4 5">
    <name type="scientific">Pseudoalteromonas spongiae</name>
    <dbReference type="NCBI Taxonomy" id="298657"/>
    <lineage>
        <taxon>Bacteria</taxon>
        <taxon>Pseudomonadati</taxon>
        <taxon>Pseudomonadota</taxon>
        <taxon>Gammaproteobacteria</taxon>
        <taxon>Alteromonadales</taxon>
        <taxon>Pseudoalteromonadaceae</taxon>
        <taxon>Pseudoalteromonas</taxon>
    </lineage>
</organism>
<dbReference type="Pfam" id="PF00076">
    <property type="entry name" value="RRM_1"/>
    <property type="match status" value="1"/>
</dbReference>
<name>A0ABU8ENF0_9GAMM</name>
<keyword evidence="5" id="KW-1185">Reference proteome</keyword>
<dbReference type="InterPro" id="IPR035979">
    <property type="entry name" value="RBD_domain_sf"/>
</dbReference>
<feature type="compositionally biased region" description="Basic and acidic residues" evidence="1">
    <location>
        <begin position="136"/>
        <end position="145"/>
    </location>
</feature>
<sequence length="155" mass="16921">MSSSQQKSLIIIFIASLIGYAVVHFALSSVLTSSSLAIAVGILIGGVLATFSAHGVTEKKEASKSLYVGNLPYKANEAVVRSLFEQHGKIFSVRLLKDKHTGKRRGFGFVEVAEKDADKIISALNDKEFQQRTLKVREAKQKSDDNNSLDDSVNH</sequence>
<dbReference type="InterPro" id="IPR012677">
    <property type="entry name" value="Nucleotide-bd_a/b_plait_sf"/>
</dbReference>
<keyword evidence="2" id="KW-1133">Transmembrane helix</keyword>
<dbReference type="RefSeq" id="WP_105170376.1">
    <property type="nucleotide sequence ID" value="NZ_JBAWKS010000001.1"/>
</dbReference>
<feature type="transmembrane region" description="Helical" evidence="2">
    <location>
        <begin position="9"/>
        <end position="30"/>
    </location>
</feature>
<evidence type="ECO:0000256" key="2">
    <source>
        <dbReference type="SAM" id="Phobius"/>
    </source>
</evidence>
<proteinExistence type="predicted"/>
<gene>
    <name evidence="4" type="ORF">WAE96_01100</name>
</gene>
<accession>A0ABU8ENF0</accession>
<evidence type="ECO:0000259" key="3">
    <source>
        <dbReference type="PROSITE" id="PS50102"/>
    </source>
</evidence>
<feature type="transmembrane region" description="Helical" evidence="2">
    <location>
        <begin position="36"/>
        <end position="56"/>
    </location>
</feature>
<dbReference type="PROSITE" id="PS50102">
    <property type="entry name" value="RRM"/>
    <property type="match status" value="1"/>
</dbReference>
<protein>
    <submittedName>
        <fullName evidence="4">RNA-binding protein</fullName>
    </submittedName>
</protein>
<comment type="caution">
    <text evidence="4">The sequence shown here is derived from an EMBL/GenBank/DDBJ whole genome shotgun (WGS) entry which is preliminary data.</text>
</comment>
<feature type="domain" description="RRM" evidence="3">
    <location>
        <begin position="64"/>
        <end position="141"/>
    </location>
</feature>